<dbReference type="Pfam" id="PF01547">
    <property type="entry name" value="SBP_bac_1"/>
    <property type="match status" value="1"/>
</dbReference>
<dbReference type="AlphaFoldDB" id="A0A5C4SZW6"/>
<reference evidence="2 3" key="1">
    <citation type="submission" date="2019-05" db="EMBL/GenBank/DDBJ databases">
        <title>We sequenced the genome of Paenibacillus hemerocallicola KCTC 33185 for further insight into its adaptation and study the phylogeny of Paenibacillus.</title>
        <authorList>
            <person name="Narsing Rao M.P."/>
        </authorList>
    </citation>
    <scope>NUCLEOTIDE SEQUENCE [LARGE SCALE GENOMIC DNA]</scope>
    <source>
        <strain evidence="2 3">KCTC 33185</strain>
    </source>
</reference>
<protein>
    <submittedName>
        <fullName evidence="2">Extracellular solute-binding protein</fullName>
    </submittedName>
</protein>
<evidence type="ECO:0000256" key="1">
    <source>
        <dbReference type="SAM" id="SignalP"/>
    </source>
</evidence>
<dbReference type="InterPro" id="IPR050490">
    <property type="entry name" value="Bact_solute-bd_prot1"/>
</dbReference>
<accession>A0A5C4SZW6</accession>
<dbReference type="EMBL" id="VDCQ01000063">
    <property type="protein sequence ID" value="TNJ62263.1"/>
    <property type="molecule type" value="Genomic_DNA"/>
</dbReference>
<keyword evidence="3" id="KW-1185">Reference proteome</keyword>
<sequence length="444" mass="49279">MKTLTAKTAWLPAVLASALALTACGTGGTEPQQAKGDNGAAAPSAPKPVDLFIYTDVTDEVFQATWGERIRRQFPHVTVKHQQGVKGSRIEDLVAAGTIPDVMRTQTTTIRDEYLGLGLSYDMRELVQKHKLDLNRFNPVYMQRIINETGASGGEIYGLPINSPSPLVLFYNKDLFDKFGVAYPKDGMSWDALVPLVQQLSRTEGGVPYRGLTTNYMSVLRDNAWSHPIVNPNADEMADAAKWQILFNNLKRFYEIPNNPMAASLTVELQLFYKERTAAMYVGQINQFNSFPADLSWDMVSLPQLKEAPNRLSQLTPPYWSITRQSKHKDEAFAVILDLLSEDVQLAQAKEGKIPTLADKKLEQAFGQETPALKGKNTKAVFFHPFADPTPLRKAELPAVPLGKQQTILSGAFEKVVKQGTDVNTALREAQEQLKKELDTAKAK</sequence>
<dbReference type="PANTHER" id="PTHR43649">
    <property type="entry name" value="ARABINOSE-BINDING PROTEIN-RELATED"/>
    <property type="match status" value="1"/>
</dbReference>
<comment type="caution">
    <text evidence="2">The sequence shown here is derived from an EMBL/GenBank/DDBJ whole genome shotgun (WGS) entry which is preliminary data.</text>
</comment>
<proteinExistence type="predicted"/>
<feature type="signal peptide" evidence="1">
    <location>
        <begin position="1"/>
        <end position="22"/>
    </location>
</feature>
<feature type="chain" id="PRO_5038861469" evidence="1">
    <location>
        <begin position="23"/>
        <end position="444"/>
    </location>
</feature>
<keyword evidence="1" id="KW-0732">Signal</keyword>
<dbReference type="RefSeq" id="WP_139606292.1">
    <property type="nucleotide sequence ID" value="NZ_VDCQ01000063.1"/>
</dbReference>
<dbReference type="OrthoDB" id="2511213at2"/>
<dbReference type="PANTHER" id="PTHR43649:SF12">
    <property type="entry name" value="DIACETYLCHITOBIOSE BINDING PROTEIN DASA"/>
    <property type="match status" value="1"/>
</dbReference>
<name>A0A5C4SZW6_9BACL</name>
<evidence type="ECO:0000313" key="3">
    <source>
        <dbReference type="Proteomes" id="UP000307943"/>
    </source>
</evidence>
<organism evidence="2 3">
    <name type="scientific">Paenibacillus hemerocallicola</name>
    <dbReference type="NCBI Taxonomy" id="1172614"/>
    <lineage>
        <taxon>Bacteria</taxon>
        <taxon>Bacillati</taxon>
        <taxon>Bacillota</taxon>
        <taxon>Bacilli</taxon>
        <taxon>Bacillales</taxon>
        <taxon>Paenibacillaceae</taxon>
        <taxon>Paenibacillus</taxon>
    </lineage>
</organism>
<dbReference type="Gene3D" id="3.40.190.10">
    <property type="entry name" value="Periplasmic binding protein-like II"/>
    <property type="match status" value="1"/>
</dbReference>
<dbReference type="SUPFAM" id="SSF53850">
    <property type="entry name" value="Periplasmic binding protein-like II"/>
    <property type="match status" value="1"/>
</dbReference>
<gene>
    <name evidence="2" type="ORF">FE784_31780</name>
</gene>
<dbReference type="Proteomes" id="UP000307943">
    <property type="component" value="Unassembled WGS sequence"/>
</dbReference>
<evidence type="ECO:0000313" key="2">
    <source>
        <dbReference type="EMBL" id="TNJ62263.1"/>
    </source>
</evidence>
<dbReference type="InterPro" id="IPR006059">
    <property type="entry name" value="SBP"/>
</dbReference>
<dbReference type="PROSITE" id="PS51257">
    <property type="entry name" value="PROKAR_LIPOPROTEIN"/>
    <property type="match status" value="1"/>
</dbReference>